<protein>
    <recommendedName>
        <fullName evidence="2">peroxidase</fullName>
        <ecNumber evidence="2">1.11.1.7</ecNumber>
    </recommendedName>
</protein>
<feature type="chain" id="PRO_5014155606" description="peroxidase" evidence="11">
    <location>
        <begin position="19"/>
        <end position="276"/>
    </location>
</feature>
<keyword evidence="5 8" id="KW-0479">Metal-binding</keyword>
<evidence type="ECO:0000313" key="13">
    <source>
        <dbReference type="EMBL" id="PKI78449.1"/>
    </source>
</evidence>
<keyword evidence="11" id="KW-0732">Signal</keyword>
<name>A0A2I0LCP4_PUNGR</name>
<dbReference type="EMBL" id="PGOL01000048">
    <property type="protein sequence ID" value="PKI78449.1"/>
    <property type="molecule type" value="Genomic_DNA"/>
</dbReference>
<evidence type="ECO:0000256" key="4">
    <source>
        <dbReference type="ARBA" id="ARBA00022617"/>
    </source>
</evidence>
<dbReference type="AlphaFoldDB" id="A0A2I0LCP4"/>
<dbReference type="EC" id="1.11.1.7" evidence="2"/>
<comment type="cofactor">
    <cofactor evidence="8">
        <name>Ca(2+)</name>
        <dbReference type="ChEBI" id="CHEBI:29108"/>
    </cofactor>
    <text evidence="8">Binds 2 calcium ions per subunit.</text>
</comment>
<comment type="cofactor">
    <cofactor evidence="8">
        <name>heme b</name>
        <dbReference type="ChEBI" id="CHEBI:60344"/>
    </cofactor>
    <text evidence="8">Binds 1 heme b (iron(II)-protoporphyrin IX) group per subunit.</text>
</comment>
<organism evidence="13 14">
    <name type="scientific">Punica granatum</name>
    <name type="common">Pomegranate</name>
    <dbReference type="NCBI Taxonomy" id="22663"/>
    <lineage>
        <taxon>Eukaryota</taxon>
        <taxon>Viridiplantae</taxon>
        <taxon>Streptophyta</taxon>
        <taxon>Embryophyta</taxon>
        <taxon>Tracheophyta</taxon>
        <taxon>Spermatophyta</taxon>
        <taxon>Magnoliopsida</taxon>
        <taxon>eudicotyledons</taxon>
        <taxon>Gunneridae</taxon>
        <taxon>Pentapetalae</taxon>
        <taxon>rosids</taxon>
        <taxon>malvids</taxon>
        <taxon>Myrtales</taxon>
        <taxon>Lythraceae</taxon>
        <taxon>Punica</taxon>
    </lineage>
</organism>
<dbReference type="Proteomes" id="UP000233551">
    <property type="component" value="Unassembled WGS sequence"/>
</dbReference>
<keyword evidence="8" id="KW-0106">Calcium</keyword>
<evidence type="ECO:0000259" key="12">
    <source>
        <dbReference type="PROSITE" id="PS50873"/>
    </source>
</evidence>
<keyword evidence="14" id="KW-1185">Reference proteome</keyword>
<dbReference type="PROSITE" id="PS50873">
    <property type="entry name" value="PEROXIDASE_4"/>
    <property type="match status" value="1"/>
</dbReference>
<dbReference type="InterPro" id="IPR000823">
    <property type="entry name" value="Peroxidase_pln"/>
</dbReference>
<evidence type="ECO:0000256" key="11">
    <source>
        <dbReference type="SAM" id="SignalP"/>
    </source>
</evidence>
<comment type="catalytic activity">
    <reaction evidence="1">
        <text>2 a phenolic donor + H2O2 = 2 a phenolic radical donor + 2 H2O</text>
        <dbReference type="Rhea" id="RHEA:56136"/>
        <dbReference type="ChEBI" id="CHEBI:15377"/>
        <dbReference type="ChEBI" id="CHEBI:16240"/>
        <dbReference type="ChEBI" id="CHEBI:139520"/>
        <dbReference type="ChEBI" id="CHEBI:139521"/>
        <dbReference type="EC" id="1.11.1.7"/>
    </reaction>
</comment>
<feature type="disulfide bond" evidence="9">
    <location>
        <begin position="121"/>
        <end position="153"/>
    </location>
</feature>
<evidence type="ECO:0000256" key="5">
    <source>
        <dbReference type="ARBA" id="ARBA00022723"/>
    </source>
</evidence>
<evidence type="ECO:0000256" key="7">
    <source>
        <dbReference type="ARBA" id="ARBA00023004"/>
    </source>
</evidence>
<evidence type="ECO:0000256" key="3">
    <source>
        <dbReference type="ARBA" id="ARBA00022559"/>
    </source>
</evidence>
<feature type="domain" description="Plant heme peroxidase family profile" evidence="12">
    <location>
        <begin position="37"/>
        <end position="267"/>
    </location>
</feature>
<dbReference type="Pfam" id="PF00141">
    <property type="entry name" value="peroxidase"/>
    <property type="match status" value="1"/>
</dbReference>
<reference evidence="13 14" key="1">
    <citation type="submission" date="2017-11" db="EMBL/GenBank/DDBJ databases">
        <title>De-novo sequencing of pomegranate (Punica granatum L.) genome.</title>
        <authorList>
            <person name="Akparov Z."/>
            <person name="Amiraslanov A."/>
            <person name="Hajiyeva S."/>
            <person name="Abbasov M."/>
            <person name="Kaur K."/>
            <person name="Hamwieh A."/>
            <person name="Solovyev V."/>
            <person name="Salamov A."/>
            <person name="Braich B."/>
            <person name="Kosarev P."/>
            <person name="Mahmoud A."/>
            <person name="Hajiyev E."/>
            <person name="Babayeva S."/>
            <person name="Izzatullayeva V."/>
            <person name="Mammadov A."/>
            <person name="Mammadov A."/>
            <person name="Sharifova S."/>
            <person name="Ojaghi J."/>
            <person name="Eynullazada K."/>
            <person name="Bayramov B."/>
            <person name="Abdulazimova A."/>
            <person name="Shahmuradov I."/>
        </authorList>
    </citation>
    <scope>NUCLEOTIDE SEQUENCE [LARGE SCALE GENOMIC DNA]</scope>
    <source>
        <strain evidence="14">cv. AG2017</strain>
        <tissue evidence="13">Leaf</tissue>
    </source>
</reference>
<evidence type="ECO:0000256" key="6">
    <source>
        <dbReference type="ARBA" id="ARBA00023002"/>
    </source>
</evidence>
<evidence type="ECO:0000256" key="2">
    <source>
        <dbReference type="ARBA" id="ARBA00012313"/>
    </source>
</evidence>
<dbReference type="GO" id="GO:0046872">
    <property type="term" value="F:metal ion binding"/>
    <property type="evidence" value="ECO:0007669"/>
    <property type="project" value="UniProtKB-KW"/>
</dbReference>
<evidence type="ECO:0000256" key="1">
    <source>
        <dbReference type="ARBA" id="ARBA00000189"/>
    </source>
</evidence>
<dbReference type="STRING" id="22663.A0A2I0LCP4"/>
<dbReference type="GO" id="GO:0140825">
    <property type="term" value="F:lactoperoxidase activity"/>
    <property type="evidence" value="ECO:0007669"/>
    <property type="project" value="UniProtKB-EC"/>
</dbReference>
<keyword evidence="4" id="KW-0349">Heme</keyword>
<comment type="similarity">
    <text evidence="10">Belongs to the peroxidase family.</text>
</comment>
<feature type="binding site" description="axial binding residue" evidence="8">
    <location>
        <position position="114"/>
    </location>
    <ligand>
        <name>heme b</name>
        <dbReference type="ChEBI" id="CHEBI:60344"/>
    </ligand>
    <ligandPart>
        <name>Fe</name>
        <dbReference type="ChEBI" id="CHEBI:18248"/>
    </ligandPart>
</feature>
<dbReference type="InterPro" id="IPR010255">
    <property type="entry name" value="Haem_peroxidase_sf"/>
</dbReference>
<evidence type="ECO:0000313" key="14">
    <source>
        <dbReference type="Proteomes" id="UP000233551"/>
    </source>
</evidence>
<evidence type="ECO:0000256" key="8">
    <source>
        <dbReference type="PIRSR" id="PIRSR600823-3"/>
    </source>
</evidence>
<feature type="binding site" evidence="8">
    <location>
        <position position="187"/>
    </location>
    <ligand>
        <name>Ca(2+)</name>
        <dbReference type="ChEBI" id="CHEBI:29108"/>
        <label>2</label>
    </ligand>
</feature>
<keyword evidence="9" id="KW-1015">Disulfide bond</keyword>
<keyword evidence="3" id="KW-0575">Peroxidase</keyword>
<feature type="signal peptide" evidence="11">
    <location>
        <begin position="1"/>
        <end position="18"/>
    </location>
</feature>
<sequence>MDLWKQMRFFSFMLLVYTTTMDPKWPNPTQIVRFKPSRDINAIITARFLLRPGPSDDDPTDRGGLEYDYYRESCPQAERIVREMVQEFYRVRPRVIPSLLRLAFHDCFIEVGAHSVGSIHCNFFEDRLYNFSGTNRPDPSLESEFLNLMRSRCSKFPSASSPKLSVAPSPSFRAAGLPAPPMVEPETVMSYEGLGLRQAEDPAFGAPYYQNLLEGRGILFADQQLTGSEETGSWVRAYAWDAALFRKDFAEAMLKLSSLQQSNSSGGPPSTATLAS</sequence>
<evidence type="ECO:0000256" key="9">
    <source>
        <dbReference type="PIRSR" id="PIRSR600823-5"/>
    </source>
</evidence>
<proteinExistence type="inferred from homology"/>
<dbReference type="GO" id="GO:0020037">
    <property type="term" value="F:heme binding"/>
    <property type="evidence" value="ECO:0007669"/>
    <property type="project" value="InterPro"/>
</dbReference>
<comment type="caution">
    <text evidence="13">The sequence shown here is derived from an EMBL/GenBank/DDBJ whole genome shotgun (WGS) entry which is preliminary data.</text>
</comment>
<dbReference type="GO" id="GO:0006979">
    <property type="term" value="P:response to oxidative stress"/>
    <property type="evidence" value="ECO:0007669"/>
    <property type="project" value="InterPro"/>
</dbReference>
<dbReference type="SUPFAM" id="SSF48113">
    <property type="entry name" value="Heme-dependent peroxidases"/>
    <property type="match status" value="2"/>
</dbReference>
<dbReference type="InterPro" id="IPR002016">
    <property type="entry name" value="Haem_peroxidase"/>
</dbReference>
<dbReference type="PANTHER" id="PTHR31235">
    <property type="entry name" value="PEROXIDASE 25-RELATED"/>
    <property type="match status" value="1"/>
</dbReference>
<accession>A0A2I0LCP4</accession>
<keyword evidence="6" id="KW-0560">Oxidoreductase</keyword>
<gene>
    <name evidence="13" type="ORF">CRG98_001161</name>
</gene>
<dbReference type="Gene3D" id="1.10.420.10">
    <property type="entry name" value="Peroxidase, domain 2"/>
    <property type="match status" value="1"/>
</dbReference>
<keyword evidence="7 8" id="KW-0408">Iron</keyword>
<evidence type="ECO:0000256" key="10">
    <source>
        <dbReference type="RuleBase" id="RU004241"/>
    </source>
</evidence>